<gene>
    <name evidence="1" type="ORF">A3I24_01750</name>
</gene>
<reference evidence="1 2" key="1">
    <citation type="journal article" date="2016" name="Nat. Commun.">
        <title>Thousands of microbial genomes shed light on interconnected biogeochemical processes in an aquifer system.</title>
        <authorList>
            <person name="Anantharaman K."/>
            <person name="Brown C.T."/>
            <person name="Hug L.A."/>
            <person name="Sharon I."/>
            <person name="Castelle C.J."/>
            <person name="Probst A.J."/>
            <person name="Thomas B.C."/>
            <person name="Singh A."/>
            <person name="Wilkins M.J."/>
            <person name="Karaoz U."/>
            <person name="Brodie E.L."/>
            <person name="Williams K.H."/>
            <person name="Hubbard S.S."/>
            <person name="Banfield J.F."/>
        </authorList>
    </citation>
    <scope>NUCLEOTIDE SEQUENCE [LARGE SCALE GENOMIC DNA]</scope>
</reference>
<protein>
    <submittedName>
        <fullName evidence="1">Uncharacterized protein</fullName>
    </submittedName>
</protein>
<organism evidence="1 2">
    <name type="scientific">Candidatus Harrisonbacteria bacterium RIFCSPLOWO2_02_FULL_41_13b</name>
    <dbReference type="NCBI Taxonomy" id="1798409"/>
    <lineage>
        <taxon>Bacteria</taxon>
        <taxon>Candidatus Harrisoniibacteriota</taxon>
    </lineage>
</organism>
<dbReference type="EMBL" id="MHJL01000001">
    <property type="protein sequence ID" value="OGY68324.1"/>
    <property type="molecule type" value="Genomic_DNA"/>
</dbReference>
<evidence type="ECO:0000313" key="2">
    <source>
        <dbReference type="Proteomes" id="UP000177690"/>
    </source>
</evidence>
<dbReference type="Proteomes" id="UP000177690">
    <property type="component" value="Unassembled WGS sequence"/>
</dbReference>
<comment type="caution">
    <text evidence="1">The sequence shown here is derived from an EMBL/GenBank/DDBJ whole genome shotgun (WGS) entry which is preliminary data.</text>
</comment>
<proteinExistence type="predicted"/>
<sequence>MVTVHREEIGVLNVTFWTPQAVEANRKFLQKISKLPEFCSFGEVLVEDLPVQRLRLDLPCLQPDLSPVEEFEKFLGRLRMDLVGWSQAAPRVA</sequence>
<dbReference type="AlphaFoldDB" id="A0A1G1ZUT6"/>
<accession>A0A1G1ZUT6</accession>
<evidence type="ECO:0000313" key="1">
    <source>
        <dbReference type="EMBL" id="OGY68324.1"/>
    </source>
</evidence>
<dbReference type="STRING" id="1798409.A3I24_01750"/>
<name>A0A1G1ZUT6_9BACT</name>